<gene>
    <name evidence="2" type="ORF">IC235_05945</name>
</gene>
<dbReference type="RefSeq" id="WP_191004247.1">
    <property type="nucleotide sequence ID" value="NZ_JACXAD010000005.1"/>
</dbReference>
<organism evidence="2 3">
    <name type="scientific">Hymenobacter montanus</name>
    <dbReference type="NCBI Taxonomy" id="2771359"/>
    <lineage>
        <taxon>Bacteria</taxon>
        <taxon>Pseudomonadati</taxon>
        <taxon>Bacteroidota</taxon>
        <taxon>Cytophagia</taxon>
        <taxon>Cytophagales</taxon>
        <taxon>Hymenobacteraceae</taxon>
        <taxon>Hymenobacter</taxon>
    </lineage>
</organism>
<sequence>MEIQTIASFLDYRAKIGQRTDRLVDLVPPDQLEWSCRPGGFSIGDTIRHLAAIERYLYAEIVAGRPSAYAGCGRNLADGPVQVRSFYQRLRAESTAIFSGLTDGDLNRKCRTPGNGQITLWKWLRALLEHEIHHRGQLYVYLGLLDVPTPPIFGLTSEEVIGLSGPGQQGLTTT</sequence>
<accession>A0A927BBX2</accession>
<dbReference type="Proteomes" id="UP000612233">
    <property type="component" value="Unassembled WGS sequence"/>
</dbReference>
<comment type="caution">
    <text evidence="2">The sequence shown here is derived from an EMBL/GenBank/DDBJ whole genome shotgun (WGS) entry which is preliminary data.</text>
</comment>
<dbReference type="Gene3D" id="1.20.120.450">
    <property type="entry name" value="dinb family like domain"/>
    <property type="match status" value="1"/>
</dbReference>
<dbReference type="EMBL" id="JACXAD010000005">
    <property type="protein sequence ID" value="MBD2767430.1"/>
    <property type="molecule type" value="Genomic_DNA"/>
</dbReference>
<feature type="domain" description="DinB-like" evidence="1">
    <location>
        <begin position="18"/>
        <end position="138"/>
    </location>
</feature>
<dbReference type="InterPro" id="IPR024775">
    <property type="entry name" value="DinB-like"/>
</dbReference>
<dbReference type="AlphaFoldDB" id="A0A927BBX2"/>
<evidence type="ECO:0000313" key="2">
    <source>
        <dbReference type="EMBL" id="MBD2767430.1"/>
    </source>
</evidence>
<reference evidence="2" key="1">
    <citation type="submission" date="2020-09" db="EMBL/GenBank/DDBJ databases">
        <authorList>
            <person name="Kim M.K."/>
        </authorList>
    </citation>
    <scope>NUCLEOTIDE SEQUENCE</scope>
    <source>
        <strain evidence="2">BT664</strain>
    </source>
</reference>
<proteinExistence type="predicted"/>
<protein>
    <submittedName>
        <fullName evidence="2">DinB family protein</fullName>
    </submittedName>
</protein>
<dbReference type="Pfam" id="PF12867">
    <property type="entry name" value="DinB_2"/>
    <property type="match status" value="1"/>
</dbReference>
<name>A0A927BBX2_9BACT</name>
<dbReference type="SUPFAM" id="SSF109854">
    <property type="entry name" value="DinB/YfiT-like putative metalloenzymes"/>
    <property type="match status" value="1"/>
</dbReference>
<evidence type="ECO:0000259" key="1">
    <source>
        <dbReference type="Pfam" id="PF12867"/>
    </source>
</evidence>
<keyword evidence="3" id="KW-1185">Reference proteome</keyword>
<evidence type="ECO:0000313" key="3">
    <source>
        <dbReference type="Proteomes" id="UP000612233"/>
    </source>
</evidence>
<dbReference type="InterPro" id="IPR034660">
    <property type="entry name" value="DinB/YfiT-like"/>
</dbReference>